<dbReference type="Proteomes" id="UP001172630">
    <property type="component" value="Unassembled WGS sequence"/>
</dbReference>
<sequence length="50" mass="5395">MQGGLWDVVGTFNDNFGNFGFAVVGIFIASGIVSTVVYRVKGYDHLQANI</sequence>
<evidence type="ECO:0000313" key="3">
    <source>
        <dbReference type="Proteomes" id="UP001172630"/>
    </source>
</evidence>
<feature type="transmembrane region" description="Helical" evidence="1">
    <location>
        <begin position="20"/>
        <end position="40"/>
    </location>
</feature>
<keyword evidence="1" id="KW-1133">Transmembrane helix</keyword>
<organism evidence="2 3">
    <name type="scientific">Rhizobium calliandrae</name>
    <dbReference type="NCBI Taxonomy" id="1312182"/>
    <lineage>
        <taxon>Bacteria</taxon>
        <taxon>Pseudomonadati</taxon>
        <taxon>Pseudomonadota</taxon>
        <taxon>Alphaproteobacteria</taxon>
        <taxon>Hyphomicrobiales</taxon>
        <taxon>Rhizobiaceae</taxon>
        <taxon>Rhizobium/Agrobacterium group</taxon>
        <taxon>Rhizobium</taxon>
    </lineage>
</organism>
<comment type="caution">
    <text evidence="2">The sequence shown here is derived from an EMBL/GenBank/DDBJ whole genome shotgun (WGS) entry which is preliminary data.</text>
</comment>
<protein>
    <submittedName>
        <fullName evidence="2">Uncharacterized protein</fullName>
    </submittedName>
</protein>
<accession>A0ABT7KHC5</accession>
<evidence type="ECO:0000313" key="2">
    <source>
        <dbReference type="EMBL" id="MDL2407582.1"/>
    </source>
</evidence>
<keyword evidence="1" id="KW-0812">Transmembrane</keyword>
<name>A0ABT7KHC5_9HYPH</name>
<proteinExistence type="predicted"/>
<dbReference type="RefSeq" id="WP_285880890.1">
    <property type="nucleotide sequence ID" value="NZ_JARFYN010000023.1"/>
</dbReference>
<keyword evidence="1" id="KW-0472">Membrane</keyword>
<keyword evidence="3" id="KW-1185">Reference proteome</keyword>
<gene>
    <name evidence="2" type="ORF">PY650_18300</name>
</gene>
<reference evidence="2" key="1">
    <citation type="submission" date="2023-06" db="EMBL/GenBank/DDBJ databases">
        <title>Phylogenetic Diversity of Rhizobium strains.</title>
        <authorList>
            <person name="Moura F.T."/>
            <person name="Helene L.C.F."/>
            <person name="Hungria M."/>
        </authorList>
    </citation>
    <scope>NUCLEOTIDE SEQUENCE</scope>
    <source>
        <strain evidence="2">CCGE524</strain>
    </source>
</reference>
<evidence type="ECO:0000256" key="1">
    <source>
        <dbReference type="SAM" id="Phobius"/>
    </source>
</evidence>
<dbReference type="EMBL" id="JARFYN010000023">
    <property type="protein sequence ID" value="MDL2407582.1"/>
    <property type="molecule type" value="Genomic_DNA"/>
</dbReference>